<evidence type="ECO:0000256" key="1">
    <source>
        <dbReference type="SAM" id="MobiDB-lite"/>
    </source>
</evidence>
<dbReference type="RefSeq" id="WP_133804418.1">
    <property type="nucleotide sequence ID" value="NZ_SNWQ01000022.1"/>
</dbReference>
<evidence type="ECO:0008006" key="4">
    <source>
        <dbReference type="Google" id="ProtNLM"/>
    </source>
</evidence>
<keyword evidence="3" id="KW-1185">Reference proteome</keyword>
<dbReference type="InterPro" id="IPR043519">
    <property type="entry name" value="NT_sf"/>
</dbReference>
<proteinExistence type="predicted"/>
<comment type="caution">
    <text evidence="2">The sequence shown here is derived from an EMBL/GenBank/DDBJ whole genome shotgun (WGS) entry which is preliminary data.</text>
</comment>
<protein>
    <recommendedName>
        <fullName evidence="4">RelA/SpoT domain-containing protein</fullName>
    </recommendedName>
</protein>
<sequence>MPPDPPEPADLHAQFSPEHHLDWGDPIPTAAQIAAEFGPEATAESLELLCRLVTHQREVTRQLLDSIRPGDTTHELDHRVKSPSSLARKIWSAWHRNRTPLTDDLLRFTVVAKSPAQVVESARETVDRLQANGWRVESAHQSYVDGSRYNGIHAILRAREDVQVEVQFHSPESIRVKMATTRLYHVNRDPRESRKTRNEAATEAISLSAAMTQPAGLVGLTHLGGVPVEARSYGSSNRQTKQRQMRRPQNASASNRQSDDDKRIENGGMAK</sequence>
<gene>
    <name evidence="2" type="ORF">EV643_12269</name>
</gene>
<name>A0A4V3C6Z2_9ACTN</name>
<dbReference type="OrthoDB" id="4484802at2"/>
<feature type="region of interest" description="Disordered" evidence="1">
    <location>
        <begin position="229"/>
        <end position="271"/>
    </location>
</feature>
<evidence type="ECO:0000313" key="3">
    <source>
        <dbReference type="Proteomes" id="UP000295388"/>
    </source>
</evidence>
<dbReference type="Proteomes" id="UP000295388">
    <property type="component" value="Unassembled WGS sequence"/>
</dbReference>
<dbReference type="AlphaFoldDB" id="A0A4V3C6Z2"/>
<accession>A0A4V3C6Z2</accession>
<organism evidence="2 3">
    <name type="scientific">Kribbella caucasensis</name>
    <dbReference type="NCBI Taxonomy" id="2512215"/>
    <lineage>
        <taxon>Bacteria</taxon>
        <taxon>Bacillati</taxon>
        <taxon>Actinomycetota</taxon>
        <taxon>Actinomycetes</taxon>
        <taxon>Propionibacteriales</taxon>
        <taxon>Kribbellaceae</taxon>
        <taxon>Kribbella</taxon>
    </lineage>
</organism>
<dbReference type="Gene3D" id="3.30.460.10">
    <property type="entry name" value="Beta Polymerase, domain 2"/>
    <property type="match status" value="1"/>
</dbReference>
<evidence type="ECO:0000313" key="2">
    <source>
        <dbReference type="EMBL" id="TDO35658.1"/>
    </source>
</evidence>
<dbReference type="EMBL" id="SNWQ01000022">
    <property type="protein sequence ID" value="TDO35658.1"/>
    <property type="molecule type" value="Genomic_DNA"/>
</dbReference>
<reference evidence="2 3" key="1">
    <citation type="submission" date="2019-03" db="EMBL/GenBank/DDBJ databases">
        <title>Genomic Encyclopedia of Type Strains, Phase III (KMG-III): the genomes of soil and plant-associated and newly described type strains.</title>
        <authorList>
            <person name="Whitman W."/>
        </authorList>
    </citation>
    <scope>NUCLEOTIDE SEQUENCE [LARGE SCALE GENOMIC DNA]</scope>
    <source>
        <strain evidence="2 3">VKM Ac-2527</strain>
    </source>
</reference>
<feature type="compositionally biased region" description="Polar residues" evidence="1">
    <location>
        <begin position="247"/>
        <end position="256"/>
    </location>
</feature>